<keyword evidence="3" id="KW-1185">Reference proteome</keyword>
<reference evidence="2 3" key="1">
    <citation type="submission" date="2021-03" db="EMBL/GenBank/DDBJ databases">
        <title>Complete Genome Sequences of Two Lysobacter Strains Isolated from Sea Water (Lysobacter caseinilyticus) and Soil (Lysobacter helvus) in South Korea.</title>
        <authorList>
            <person name="Watanabe Y."/>
            <person name="Arakawa K."/>
        </authorList>
    </citation>
    <scope>NUCLEOTIDE SEQUENCE [LARGE SCALE GENOMIC DNA]</scope>
    <source>
        <strain evidence="2 3">KVB24</strain>
    </source>
</reference>
<dbReference type="Gene3D" id="6.10.280.50">
    <property type="match status" value="1"/>
</dbReference>
<gene>
    <name evidence="2" type="ORF">LYSCAS_12000</name>
</gene>
<evidence type="ECO:0008006" key="4">
    <source>
        <dbReference type="Google" id="ProtNLM"/>
    </source>
</evidence>
<accession>A0ABM7Q4D8</accession>
<dbReference type="InterPro" id="IPR007420">
    <property type="entry name" value="DUF465"/>
</dbReference>
<evidence type="ECO:0000313" key="3">
    <source>
        <dbReference type="Proteomes" id="UP000681317"/>
    </source>
</evidence>
<proteinExistence type="predicted"/>
<dbReference type="InterPro" id="IPR038444">
    <property type="entry name" value="DUF465_sf"/>
</dbReference>
<dbReference type="RefSeq" id="WP_407075163.1">
    <property type="nucleotide sequence ID" value="NZ_AP024545.1"/>
</dbReference>
<protein>
    <recommendedName>
        <fullName evidence="4">DUF465 domain-containing protein</fullName>
    </recommendedName>
</protein>
<dbReference type="Proteomes" id="UP000681317">
    <property type="component" value="Chromosome"/>
</dbReference>
<keyword evidence="1" id="KW-0175">Coiled coil</keyword>
<evidence type="ECO:0000313" key="2">
    <source>
        <dbReference type="EMBL" id="BCT92176.1"/>
    </source>
</evidence>
<organism evidence="2 3">
    <name type="scientific">Noviluteimonas caseinilytica</name>
    <dbReference type="NCBI Taxonomy" id="2675101"/>
    <lineage>
        <taxon>Bacteria</taxon>
        <taxon>Pseudomonadati</taxon>
        <taxon>Pseudomonadota</taxon>
        <taxon>Gammaproteobacteria</taxon>
        <taxon>Lysobacterales</taxon>
        <taxon>Lysobacteraceae</taxon>
        <taxon>Noviluteimonas</taxon>
    </lineage>
</organism>
<sequence>MNQPTDPSELGRMAQRVIELKLEHRDLDAAIERLQDASDIDDLTIKRLKKRRLQLKDAIAKIESAMIPDEPA</sequence>
<dbReference type="EMBL" id="AP024545">
    <property type="protein sequence ID" value="BCT92176.1"/>
    <property type="molecule type" value="Genomic_DNA"/>
</dbReference>
<name>A0ABM7Q4D8_9GAMM</name>
<evidence type="ECO:0000256" key="1">
    <source>
        <dbReference type="SAM" id="Coils"/>
    </source>
</evidence>
<feature type="coiled-coil region" evidence="1">
    <location>
        <begin position="17"/>
        <end position="65"/>
    </location>
</feature>
<dbReference type="Pfam" id="PF04325">
    <property type="entry name" value="DUF465"/>
    <property type="match status" value="1"/>
</dbReference>